<dbReference type="InterPro" id="IPR031338">
    <property type="entry name" value="KDPG/KHG_AS_2"/>
</dbReference>
<dbReference type="EMBL" id="CP019650">
    <property type="protein sequence ID" value="AQQ67196.1"/>
    <property type="molecule type" value="Genomic_DNA"/>
</dbReference>
<dbReference type="AlphaFoldDB" id="A0A1Q2M3F4"/>
<comment type="pathway">
    <text evidence="1">Carbohydrate acid metabolism.</text>
</comment>
<evidence type="ECO:0000256" key="1">
    <source>
        <dbReference type="ARBA" id="ARBA00004761"/>
    </source>
</evidence>
<proteinExistence type="inferred from homology"/>
<dbReference type="Pfam" id="PF01081">
    <property type="entry name" value="Aldolase"/>
    <property type="match status" value="1"/>
</dbReference>
<dbReference type="Proteomes" id="UP000188219">
    <property type="component" value="Chromosome"/>
</dbReference>
<dbReference type="InterPro" id="IPR000887">
    <property type="entry name" value="Aldlse_KDPG_KHG"/>
</dbReference>
<keyword evidence="4" id="KW-0456">Lyase</keyword>
<comment type="similarity">
    <text evidence="2">Belongs to the KHG/KDPG aldolase family.</text>
</comment>
<dbReference type="CDD" id="cd00452">
    <property type="entry name" value="KDPG_aldolase"/>
    <property type="match status" value="1"/>
</dbReference>
<dbReference type="RefSeq" id="WP_077402024.1">
    <property type="nucleotide sequence ID" value="NZ_CP019650.1"/>
</dbReference>
<dbReference type="STRING" id="260552.Mag101_05745"/>
<evidence type="ECO:0000313" key="7">
    <source>
        <dbReference type="Proteomes" id="UP000188219"/>
    </source>
</evidence>
<name>A0A1Q2M3F4_9GAMM</name>
<dbReference type="GO" id="GO:0016829">
    <property type="term" value="F:lyase activity"/>
    <property type="evidence" value="ECO:0007669"/>
    <property type="project" value="UniProtKB-KW"/>
</dbReference>
<keyword evidence="5" id="KW-0119">Carbohydrate metabolism</keyword>
<organism evidence="6 7">
    <name type="scientific">Microbulbifer agarilyticus</name>
    <dbReference type="NCBI Taxonomy" id="260552"/>
    <lineage>
        <taxon>Bacteria</taxon>
        <taxon>Pseudomonadati</taxon>
        <taxon>Pseudomonadota</taxon>
        <taxon>Gammaproteobacteria</taxon>
        <taxon>Cellvibrionales</taxon>
        <taxon>Microbulbiferaceae</taxon>
        <taxon>Microbulbifer</taxon>
    </lineage>
</organism>
<accession>A0A1Q2M3F4</accession>
<sequence length="210" mass="21443">MTTNVLNPYLEALPLVAILRGVQPSEVVAIAETIREAGFRIIEVPLNSPEPCASIQALSEVMGDDVLVGAGTVLTVEQVQAVAEAGGKVIISPNTNVDVIRETKRLGLISMPGFCTPTEALAAADAGADALKLFPATALGPQGFKVASAVFPDLPVLAVGGVSPGDMPDYLAAGFSGFGLGSGLYRAGMTVAQVRENAVAYASGYRALSA</sequence>
<evidence type="ECO:0000313" key="6">
    <source>
        <dbReference type="EMBL" id="AQQ67196.1"/>
    </source>
</evidence>
<reference evidence="6" key="1">
    <citation type="submission" date="2017-02" db="EMBL/GenBank/DDBJ databases">
        <title>Genome of Microbulbifer agarilyticus GP101.</title>
        <authorList>
            <person name="Jung J."/>
            <person name="Bae S.S."/>
            <person name="Baek K."/>
        </authorList>
    </citation>
    <scope>NUCLEOTIDE SEQUENCE [LARGE SCALE GENOMIC DNA]</scope>
    <source>
        <strain evidence="6">GP101</strain>
    </source>
</reference>
<dbReference type="NCBIfam" id="NF006600">
    <property type="entry name" value="PRK09140.1"/>
    <property type="match status" value="1"/>
</dbReference>
<dbReference type="PROSITE" id="PS00160">
    <property type="entry name" value="ALDOLASE_KDPG_KHG_2"/>
    <property type="match status" value="1"/>
</dbReference>
<protein>
    <submittedName>
        <fullName evidence="6">2-dehydro-3-deoxy-6-phosphogalactonate aldolase</fullName>
    </submittedName>
</protein>
<gene>
    <name evidence="6" type="ORF">Mag101_05745</name>
</gene>
<keyword evidence="7" id="KW-1185">Reference proteome</keyword>
<dbReference type="PANTHER" id="PTHR30246:SF1">
    <property type="entry name" value="2-DEHYDRO-3-DEOXY-6-PHOSPHOGALACTONATE ALDOLASE-RELATED"/>
    <property type="match status" value="1"/>
</dbReference>
<dbReference type="InterPro" id="IPR013785">
    <property type="entry name" value="Aldolase_TIM"/>
</dbReference>
<dbReference type="SUPFAM" id="SSF51569">
    <property type="entry name" value="Aldolase"/>
    <property type="match status" value="1"/>
</dbReference>
<evidence type="ECO:0000256" key="2">
    <source>
        <dbReference type="ARBA" id="ARBA00006906"/>
    </source>
</evidence>
<dbReference type="PANTHER" id="PTHR30246">
    <property type="entry name" value="2-KETO-3-DEOXY-6-PHOSPHOGLUCONATE ALDOLASE"/>
    <property type="match status" value="1"/>
</dbReference>
<dbReference type="Gene3D" id="3.20.20.70">
    <property type="entry name" value="Aldolase class I"/>
    <property type="match status" value="1"/>
</dbReference>
<comment type="subunit">
    <text evidence="3">Homotrimer.</text>
</comment>
<evidence type="ECO:0000256" key="3">
    <source>
        <dbReference type="ARBA" id="ARBA00011233"/>
    </source>
</evidence>
<evidence type="ECO:0000256" key="4">
    <source>
        <dbReference type="ARBA" id="ARBA00023239"/>
    </source>
</evidence>
<evidence type="ECO:0000256" key="5">
    <source>
        <dbReference type="ARBA" id="ARBA00023277"/>
    </source>
</evidence>
<dbReference type="OrthoDB" id="8590323at2"/>
<dbReference type="KEGG" id="maga:Mag101_05745"/>